<gene>
    <name evidence="2" type="ORF">A2008_01555</name>
</gene>
<dbReference type="Proteomes" id="UP000178735">
    <property type="component" value="Unassembled WGS sequence"/>
</dbReference>
<reference evidence="2 3" key="1">
    <citation type="journal article" date="2016" name="Nat. Commun.">
        <title>Thousands of microbial genomes shed light on interconnected biogeochemical processes in an aquifer system.</title>
        <authorList>
            <person name="Anantharaman K."/>
            <person name="Brown C.T."/>
            <person name="Hug L.A."/>
            <person name="Sharon I."/>
            <person name="Castelle C.J."/>
            <person name="Probst A.J."/>
            <person name="Thomas B.C."/>
            <person name="Singh A."/>
            <person name="Wilkins M.J."/>
            <person name="Karaoz U."/>
            <person name="Brodie E.L."/>
            <person name="Williams K.H."/>
            <person name="Hubbard S.S."/>
            <person name="Banfield J.F."/>
        </authorList>
    </citation>
    <scope>NUCLEOTIDE SEQUENCE [LARGE SCALE GENOMIC DNA]</scope>
</reference>
<feature type="signal peptide" evidence="1">
    <location>
        <begin position="1"/>
        <end position="23"/>
    </location>
</feature>
<evidence type="ECO:0008006" key="4">
    <source>
        <dbReference type="Google" id="ProtNLM"/>
    </source>
</evidence>
<evidence type="ECO:0000313" key="3">
    <source>
        <dbReference type="Proteomes" id="UP000178735"/>
    </source>
</evidence>
<proteinExistence type="predicted"/>
<dbReference type="AlphaFoldDB" id="A0A1F7WER6"/>
<evidence type="ECO:0000313" key="2">
    <source>
        <dbReference type="EMBL" id="OGM01311.1"/>
    </source>
</evidence>
<sequence>MFRFKLFILSLVIFFSSFQPALANICEEDAAKIAMSHCFKNFSDLYASPSVKIRVEKVELVKLNGINGPVELYCVVISKYHRQTLIKINDFLSYEIERDNAVITAIKNIENDHTSLKAKSYKLFSESDIAASKAVDYEKYANVINLCGELILSSIKEEKQADVKMRVLGNLDTILAGIGEYKPQLSHKTAEFETGLKSLKLVE</sequence>
<comment type="caution">
    <text evidence="2">The sequence shown here is derived from an EMBL/GenBank/DDBJ whole genome shotgun (WGS) entry which is preliminary data.</text>
</comment>
<accession>A0A1F7WER6</accession>
<name>A0A1F7WER6_9BACT</name>
<evidence type="ECO:0000256" key="1">
    <source>
        <dbReference type="SAM" id="SignalP"/>
    </source>
</evidence>
<feature type="chain" id="PRO_5009533379" description="DUF4468 domain-containing protein" evidence="1">
    <location>
        <begin position="24"/>
        <end position="203"/>
    </location>
</feature>
<organism evidence="2 3">
    <name type="scientific">Candidatus Wallbacteria bacterium GWC2_49_35</name>
    <dbReference type="NCBI Taxonomy" id="1817813"/>
    <lineage>
        <taxon>Bacteria</taxon>
        <taxon>Candidatus Walliibacteriota</taxon>
    </lineage>
</organism>
<protein>
    <recommendedName>
        <fullName evidence="4">DUF4468 domain-containing protein</fullName>
    </recommendedName>
</protein>
<keyword evidence="1" id="KW-0732">Signal</keyword>
<dbReference type="EMBL" id="MGFH01000238">
    <property type="protein sequence ID" value="OGM01311.1"/>
    <property type="molecule type" value="Genomic_DNA"/>
</dbReference>